<organism evidence="2 3">
    <name type="scientific">Platysternon megacephalum</name>
    <name type="common">big-headed turtle</name>
    <dbReference type="NCBI Taxonomy" id="55544"/>
    <lineage>
        <taxon>Eukaryota</taxon>
        <taxon>Metazoa</taxon>
        <taxon>Chordata</taxon>
        <taxon>Craniata</taxon>
        <taxon>Vertebrata</taxon>
        <taxon>Euteleostomi</taxon>
        <taxon>Archelosauria</taxon>
        <taxon>Testudinata</taxon>
        <taxon>Testudines</taxon>
        <taxon>Cryptodira</taxon>
        <taxon>Durocryptodira</taxon>
        <taxon>Testudinoidea</taxon>
        <taxon>Platysternidae</taxon>
        <taxon>Platysternon</taxon>
    </lineage>
</organism>
<dbReference type="EMBL" id="QXTE01000261">
    <property type="protein sequence ID" value="TFK00648.1"/>
    <property type="molecule type" value="Genomic_DNA"/>
</dbReference>
<feature type="coiled-coil region" evidence="1">
    <location>
        <begin position="62"/>
        <end position="89"/>
    </location>
</feature>
<reference evidence="2 3" key="2">
    <citation type="submission" date="2019-04" db="EMBL/GenBank/DDBJ databases">
        <title>The genome sequence of big-headed turtle.</title>
        <authorList>
            <person name="Gong S."/>
        </authorList>
    </citation>
    <scope>NUCLEOTIDE SEQUENCE [LARGE SCALE GENOMIC DNA]</scope>
    <source>
        <strain evidence="2">DO16091913</strain>
        <tissue evidence="2">Muscle</tissue>
    </source>
</reference>
<sequence>MAMDFADPPATHPVGCCSEVKDEMVGPEMKPTEVGTNTRVEQSMVGSPTLMEKVLGDAAAVAKRLQKKLKASEQALQAAVNETEWLQEEHWDTAEEENCPFILLSELAMELETLWAQAVQARSR</sequence>
<accession>A0A4D9DWA3</accession>
<evidence type="ECO:0000313" key="2">
    <source>
        <dbReference type="EMBL" id="TFK00648.1"/>
    </source>
</evidence>
<reference evidence="2 3" key="1">
    <citation type="submission" date="2019-04" db="EMBL/GenBank/DDBJ databases">
        <title>Draft genome of the big-headed turtle Platysternon megacephalum.</title>
        <authorList>
            <person name="Gong S."/>
        </authorList>
    </citation>
    <scope>NUCLEOTIDE SEQUENCE [LARGE SCALE GENOMIC DNA]</scope>
    <source>
        <strain evidence="2">DO16091913</strain>
        <tissue evidence="2">Muscle</tissue>
    </source>
</reference>
<keyword evidence="3" id="KW-1185">Reference proteome</keyword>
<name>A0A4D9DWA3_9SAUR</name>
<keyword evidence="1" id="KW-0175">Coiled coil</keyword>
<dbReference type="AlphaFoldDB" id="A0A4D9DWA3"/>
<comment type="caution">
    <text evidence="2">The sequence shown here is derived from an EMBL/GenBank/DDBJ whole genome shotgun (WGS) entry which is preliminary data.</text>
</comment>
<dbReference type="Proteomes" id="UP000297703">
    <property type="component" value="Unassembled WGS sequence"/>
</dbReference>
<evidence type="ECO:0000313" key="3">
    <source>
        <dbReference type="Proteomes" id="UP000297703"/>
    </source>
</evidence>
<evidence type="ECO:0000256" key="1">
    <source>
        <dbReference type="SAM" id="Coils"/>
    </source>
</evidence>
<gene>
    <name evidence="2" type="ORF">DR999_PMT17182</name>
</gene>
<proteinExistence type="predicted"/>
<protein>
    <submittedName>
        <fullName evidence="2">Anionic trypsin-like</fullName>
    </submittedName>
</protein>